<evidence type="ECO:0000256" key="2">
    <source>
        <dbReference type="SAM" id="MobiDB-lite"/>
    </source>
</evidence>
<feature type="compositionally biased region" description="Low complexity" evidence="2">
    <location>
        <begin position="262"/>
        <end position="279"/>
    </location>
</feature>
<feature type="compositionally biased region" description="Polar residues" evidence="2">
    <location>
        <begin position="250"/>
        <end position="259"/>
    </location>
</feature>
<keyword evidence="3" id="KW-1185">Reference proteome</keyword>
<accession>A0A9R0DQ98</accession>
<feature type="compositionally biased region" description="Acidic residues" evidence="2">
    <location>
        <begin position="141"/>
        <end position="151"/>
    </location>
</feature>
<keyword evidence="1" id="KW-0175">Coiled coil</keyword>
<protein>
    <submittedName>
        <fullName evidence="4">Uncharacterized protein LOC118275323</fullName>
    </submittedName>
</protein>
<evidence type="ECO:0000313" key="4">
    <source>
        <dbReference type="RefSeq" id="XP_050551617.1"/>
    </source>
</evidence>
<dbReference type="AlphaFoldDB" id="A0A9R0DQ98"/>
<feature type="region of interest" description="Disordered" evidence="2">
    <location>
        <begin position="452"/>
        <end position="476"/>
    </location>
</feature>
<dbReference type="Proteomes" id="UP000829999">
    <property type="component" value="Chromosome 8"/>
</dbReference>
<feature type="coiled-coil region" evidence="1">
    <location>
        <begin position="101"/>
        <end position="135"/>
    </location>
</feature>
<dbReference type="RefSeq" id="XP_050551617.1">
    <property type="nucleotide sequence ID" value="XM_050695660.1"/>
</dbReference>
<dbReference type="OrthoDB" id="7483080at2759"/>
<evidence type="ECO:0000256" key="1">
    <source>
        <dbReference type="SAM" id="Coils"/>
    </source>
</evidence>
<reference evidence="4" key="1">
    <citation type="submission" date="2025-08" db="UniProtKB">
        <authorList>
            <consortium name="RefSeq"/>
        </authorList>
    </citation>
    <scope>IDENTIFICATION</scope>
    <source>
        <tissue evidence="4">Whole larval tissue</tissue>
    </source>
</reference>
<feature type="compositionally biased region" description="Low complexity" evidence="2">
    <location>
        <begin position="462"/>
        <end position="475"/>
    </location>
</feature>
<organism evidence="3 4">
    <name type="scientific">Spodoptera frugiperda</name>
    <name type="common">Fall armyworm</name>
    <dbReference type="NCBI Taxonomy" id="7108"/>
    <lineage>
        <taxon>Eukaryota</taxon>
        <taxon>Metazoa</taxon>
        <taxon>Ecdysozoa</taxon>
        <taxon>Arthropoda</taxon>
        <taxon>Hexapoda</taxon>
        <taxon>Insecta</taxon>
        <taxon>Pterygota</taxon>
        <taxon>Neoptera</taxon>
        <taxon>Endopterygota</taxon>
        <taxon>Lepidoptera</taxon>
        <taxon>Glossata</taxon>
        <taxon>Ditrysia</taxon>
        <taxon>Noctuoidea</taxon>
        <taxon>Noctuidae</taxon>
        <taxon>Amphipyrinae</taxon>
        <taxon>Spodoptera</taxon>
    </lineage>
</organism>
<feature type="compositionally biased region" description="Polar residues" evidence="2">
    <location>
        <begin position="195"/>
        <end position="217"/>
    </location>
</feature>
<feature type="compositionally biased region" description="Low complexity" evidence="2">
    <location>
        <begin position="26"/>
        <end position="38"/>
    </location>
</feature>
<feature type="region of interest" description="Disordered" evidence="2">
    <location>
        <begin position="1"/>
        <end position="75"/>
    </location>
</feature>
<evidence type="ECO:0000313" key="3">
    <source>
        <dbReference type="Proteomes" id="UP000829999"/>
    </source>
</evidence>
<feature type="compositionally biased region" description="Basic and acidic residues" evidence="2">
    <location>
        <begin position="56"/>
        <end position="74"/>
    </location>
</feature>
<proteinExistence type="predicted"/>
<sequence length="513" mass="56894">MESGKKNLEKGQNQEPAPAPAPVPKPSTSKGSSTGSKAPRPRRGRPTGANRTPLSLEERRARNAQYERERREDLAQAQAELAEAAGCDPNVSEADLLAFVVNKLSADKLEVKQSIEEYRRLNAKLEAQIASCLQRLGPDYVDSDDEEEVQLEEPNGRKRKSSDETVGDEKRLRRSGKQIPASWISPTDLAEAGPSSYTHTAAHPQQSQPTSLSPVVSVQQDTIEQVLADLSDFSQLETSDNDQLAPPVTECQSPAQYPSSLPGGSEQQQPEQQRPTSPRVHPYLLRGILAKLGYYSQLETSDNDQLVPPVTEYQSQDQYFAPQRYSDCDLQPTEQLQQQPTSPPVQPDLLEVEADLGLSSQLETSDNDQLAAPVTESPSQDQYFAPQQYLLPSSLPGGSEQQQPEQQQLRGILAYLGYYSSEPEPSLANQLAQPVTEYQSPAQYFAPQQCLLPSSLPGGSEQQQTEQLQQQQQQQPDLLEVSADLGYYSSELEPSPLYHQSQSYFYHHQNRYS</sequence>
<gene>
    <name evidence="4" type="primary">LOC118275323</name>
</gene>
<feature type="region of interest" description="Disordered" evidence="2">
    <location>
        <begin position="237"/>
        <end position="279"/>
    </location>
</feature>
<feature type="compositionally biased region" description="Basic and acidic residues" evidence="2">
    <location>
        <begin position="161"/>
        <end position="171"/>
    </location>
</feature>
<feature type="region of interest" description="Disordered" evidence="2">
    <location>
        <begin position="138"/>
        <end position="217"/>
    </location>
</feature>
<dbReference type="GeneID" id="118275323"/>
<name>A0A9R0DQ98_SPOFR</name>